<dbReference type="SUPFAM" id="SSF117281">
    <property type="entry name" value="Kelch motif"/>
    <property type="match status" value="1"/>
</dbReference>
<name>A0A2G2VMA8_CAPBA</name>
<comment type="caution">
    <text evidence="2">The sequence shown here is derived from an EMBL/GenBank/DDBJ whole genome shotgun (WGS) entry which is preliminary data.</text>
</comment>
<dbReference type="AlphaFoldDB" id="A0A2G2VMA8"/>
<dbReference type="Proteomes" id="UP000224567">
    <property type="component" value="Unassembled WGS sequence"/>
</dbReference>
<keyword evidence="3" id="KW-1185">Reference proteome</keyword>
<evidence type="ECO:0000256" key="1">
    <source>
        <dbReference type="SAM" id="MobiDB-lite"/>
    </source>
</evidence>
<dbReference type="InterPro" id="IPR015915">
    <property type="entry name" value="Kelch-typ_b-propeller"/>
</dbReference>
<feature type="region of interest" description="Disordered" evidence="1">
    <location>
        <begin position="471"/>
        <end position="504"/>
    </location>
</feature>
<dbReference type="Gene3D" id="2.120.10.80">
    <property type="entry name" value="Kelch-type beta propeller"/>
    <property type="match status" value="1"/>
</dbReference>
<organism evidence="2 3">
    <name type="scientific">Capsicum baccatum</name>
    <name type="common">Peruvian pepper</name>
    <dbReference type="NCBI Taxonomy" id="33114"/>
    <lineage>
        <taxon>Eukaryota</taxon>
        <taxon>Viridiplantae</taxon>
        <taxon>Streptophyta</taxon>
        <taxon>Embryophyta</taxon>
        <taxon>Tracheophyta</taxon>
        <taxon>Spermatophyta</taxon>
        <taxon>Magnoliopsida</taxon>
        <taxon>eudicotyledons</taxon>
        <taxon>Gunneridae</taxon>
        <taxon>Pentapetalae</taxon>
        <taxon>asterids</taxon>
        <taxon>lamiids</taxon>
        <taxon>Solanales</taxon>
        <taxon>Solanaceae</taxon>
        <taxon>Solanoideae</taxon>
        <taxon>Capsiceae</taxon>
        <taxon>Capsicum</taxon>
    </lineage>
</organism>
<gene>
    <name evidence="2" type="ORF">CQW23_25900</name>
</gene>
<reference evidence="3" key="2">
    <citation type="journal article" date="2017" name="J. Anim. Genet.">
        <title>Multiple reference genome sequences of hot pepper reveal the massive evolution of plant disease resistance genes by retroduplication.</title>
        <authorList>
            <person name="Kim S."/>
            <person name="Park J."/>
            <person name="Yeom S.-I."/>
            <person name="Kim Y.-M."/>
            <person name="Seo E."/>
            <person name="Kim K.-T."/>
            <person name="Kim M.-S."/>
            <person name="Lee J.M."/>
            <person name="Cheong K."/>
            <person name="Shin H.-S."/>
            <person name="Kim S.-B."/>
            <person name="Han K."/>
            <person name="Lee J."/>
            <person name="Park M."/>
            <person name="Lee H.-A."/>
            <person name="Lee H.-Y."/>
            <person name="Lee Y."/>
            <person name="Oh S."/>
            <person name="Lee J.H."/>
            <person name="Choi E."/>
            <person name="Choi E."/>
            <person name="Lee S.E."/>
            <person name="Jeon J."/>
            <person name="Kim H."/>
            <person name="Choi G."/>
            <person name="Song H."/>
            <person name="Lee J."/>
            <person name="Lee S.-C."/>
            <person name="Kwon J.-K."/>
            <person name="Lee H.-Y."/>
            <person name="Koo N."/>
            <person name="Hong Y."/>
            <person name="Kim R.W."/>
            <person name="Kang W.-H."/>
            <person name="Huh J.H."/>
            <person name="Kang B.-C."/>
            <person name="Yang T.-J."/>
            <person name="Lee Y.-H."/>
            <person name="Bennetzen J.L."/>
            <person name="Choi D."/>
        </authorList>
    </citation>
    <scope>NUCLEOTIDE SEQUENCE [LARGE SCALE GENOMIC DNA]</scope>
    <source>
        <strain evidence="3">cv. PBC81</strain>
    </source>
</reference>
<protein>
    <recommendedName>
        <fullName evidence="4">Pentatricopeptide repeat-containing protein</fullName>
    </recommendedName>
</protein>
<evidence type="ECO:0000313" key="3">
    <source>
        <dbReference type="Proteomes" id="UP000224567"/>
    </source>
</evidence>
<sequence length="504" mass="56787">MNQEKKHPISIWKSFFQRSHLEEAEVVKNNIYDKGMLQNVVEIVVPLSTRRGDALKVLLDSAGTIIPDYDPEIVVSLTKFTDHLPSVFAFGFESITDFFVLWFKVCICGYNMYFFTTFIEIYLEEEGGLLDCGVSFATPLLSDDNWRYGFIFLGAVKQMRSTICSVIGTLIKRDWAQGLALASNINYLNQNPATSKRAAPTPLVPIAKAIMSLDLIFASITRYRNVFPVPPGFSFVCASKSSEGTIINSSSLISLHSDIIPSSNLCSSLGRRSEEARCMEGRLVDNMWVVINYARYVCCPFTVTTSLDMKQKLIVTLRHGAAVIDDKMYIFRGNHNRWHLSDLQALDLRIWTWSKVEVKTSGEASHVPVAPFTCHSLSGRFNDAIEFLEVMKSVGLESSSAVYNALINAYAQRVQMHGLLIITRSPIFQQQILWLWVHTQQSKGEKHRKKDRNNKRVRTSCFKIRSGVSNCSQSHQRSSAPVLPSIKAPVPKSKNDSILENLFS</sequence>
<dbReference type="EMBL" id="MLFT02000011">
    <property type="protein sequence ID" value="PHT34100.1"/>
    <property type="molecule type" value="Genomic_DNA"/>
</dbReference>
<evidence type="ECO:0008006" key="4">
    <source>
        <dbReference type="Google" id="ProtNLM"/>
    </source>
</evidence>
<dbReference type="OrthoDB" id="10251809at2759"/>
<accession>A0A2G2VMA8</accession>
<proteinExistence type="predicted"/>
<reference evidence="2 3" key="1">
    <citation type="journal article" date="2017" name="Genome Biol.">
        <title>New reference genome sequences of hot pepper reveal the massive evolution of plant disease-resistance genes by retroduplication.</title>
        <authorList>
            <person name="Kim S."/>
            <person name="Park J."/>
            <person name="Yeom S.I."/>
            <person name="Kim Y.M."/>
            <person name="Seo E."/>
            <person name="Kim K.T."/>
            <person name="Kim M.S."/>
            <person name="Lee J.M."/>
            <person name="Cheong K."/>
            <person name="Shin H.S."/>
            <person name="Kim S.B."/>
            <person name="Han K."/>
            <person name="Lee J."/>
            <person name="Park M."/>
            <person name="Lee H.A."/>
            <person name="Lee H.Y."/>
            <person name="Lee Y."/>
            <person name="Oh S."/>
            <person name="Lee J.H."/>
            <person name="Choi E."/>
            <person name="Choi E."/>
            <person name="Lee S.E."/>
            <person name="Jeon J."/>
            <person name="Kim H."/>
            <person name="Choi G."/>
            <person name="Song H."/>
            <person name="Lee J."/>
            <person name="Lee S.C."/>
            <person name="Kwon J.K."/>
            <person name="Lee H.Y."/>
            <person name="Koo N."/>
            <person name="Hong Y."/>
            <person name="Kim R.W."/>
            <person name="Kang W.H."/>
            <person name="Huh J.H."/>
            <person name="Kang B.C."/>
            <person name="Yang T.J."/>
            <person name="Lee Y.H."/>
            <person name="Bennetzen J.L."/>
            <person name="Choi D."/>
        </authorList>
    </citation>
    <scope>NUCLEOTIDE SEQUENCE [LARGE SCALE GENOMIC DNA]</scope>
    <source>
        <strain evidence="3">cv. PBC81</strain>
    </source>
</reference>
<dbReference type="STRING" id="33114.A0A2G2VMA8"/>
<evidence type="ECO:0000313" key="2">
    <source>
        <dbReference type="EMBL" id="PHT34100.1"/>
    </source>
</evidence>